<name>X0ZZP1_9ZZZZ</name>
<evidence type="ECO:0000313" key="1">
    <source>
        <dbReference type="EMBL" id="GAG65933.1"/>
    </source>
</evidence>
<protein>
    <submittedName>
        <fullName evidence="1">Uncharacterized protein</fullName>
    </submittedName>
</protein>
<proteinExistence type="predicted"/>
<dbReference type="AlphaFoldDB" id="X0ZZP1"/>
<feature type="non-terminal residue" evidence="1">
    <location>
        <position position="1"/>
    </location>
</feature>
<gene>
    <name evidence="1" type="ORF">S01H4_04689</name>
</gene>
<sequence>GSMVDNAPIGDSMETPVSINLRFPSFHQVNVEYPYATSKVKGLQASNDNVKVRGVCHVLVILQMYDCTGFQFRSDSDYGIPIPISTQHNHTF</sequence>
<reference evidence="1" key="1">
    <citation type="journal article" date="2014" name="Front. Microbiol.">
        <title>High frequency of phylogenetically diverse reductive dehalogenase-homologous genes in deep subseafloor sedimentary metagenomes.</title>
        <authorList>
            <person name="Kawai M."/>
            <person name="Futagami T."/>
            <person name="Toyoda A."/>
            <person name="Takaki Y."/>
            <person name="Nishi S."/>
            <person name="Hori S."/>
            <person name="Arai W."/>
            <person name="Tsubouchi T."/>
            <person name="Morono Y."/>
            <person name="Uchiyama I."/>
            <person name="Ito T."/>
            <person name="Fujiyama A."/>
            <person name="Inagaki F."/>
            <person name="Takami H."/>
        </authorList>
    </citation>
    <scope>NUCLEOTIDE SEQUENCE</scope>
    <source>
        <strain evidence="1">Expedition CK06-06</strain>
    </source>
</reference>
<organism evidence="1">
    <name type="scientific">marine sediment metagenome</name>
    <dbReference type="NCBI Taxonomy" id="412755"/>
    <lineage>
        <taxon>unclassified sequences</taxon>
        <taxon>metagenomes</taxon>
        <taxon>ecological metagenomes</taxon>
    </lineage>
</organism>
<comment type="caution">
    <text evidence="1">The sequence shown here is derived from an EMBL/GenBank/DDBJ whole genome shotgun (WGS) entry which is preliminary data.</text>
</comment>
<accession>X0ZZP1</accession>
<dbReference type="EMBL" id="BART01001281">
    <property type="protein sequence ID" value="GAG65933.1"/>
    <property type="molecule type" value="Genomic_DNA"/>
</dbReference>